<proteinExistence type="predicted"/>
<evidence type="ECO:0000259" key="6">
    <source>
        <dbReference type="Pfam" id="PF01699"/>
    </source>
</evidence>
<feature type="domain" description="Sodium/calcium exchanger membrane region" evidence="6">
    <location>
        <begin position="2"/>
        <end position="150"/>
    </location>
</feature>
<evidence type="ECO:0000313" key="8">
    <source>
        <dbReference type="Proteomes" id="UP000823865"/>
    </source>
</evidence>
<dbReference type="EMBL" id="JAHLFU010000191">
    <property type="protein sequence ID" value="MBU3853953.1"/>
    <property type="molecule type" value="Genomic_DNA"/>
</dbReference>
<evidence type="ECO:0000256" key="1">
    <source>
        <dbReference type="ARBA" id="ARBA00004141"/>
    </source>
</evidence>
<dbReference type="GO" id="GO:0008273">
    <property type="term" value="F:calcium, potassium:sodium antiporter activity"/>
    <property type="evidence" value="ECO:0007669"/>
    <property type="project" value="TreeGrafter"/>
</dbReference>
<dbReference type="GO" id="GO:0005886">
    <property type="term" value="C:plasma membrane"/>
    <property type="evidence" value="ECO:0007669"/>
    <property type="project" value="TreeGrafter"/>
</dbReference>
<evidence type="ECO:0000256" key="2">
    <source>
        <dbReference type="ARBA" id="ARBA00022692"/>
    </source>
</evidence>
<keyword evidence="3 5" id="KW-1133">Transmembrane helix</keyword>
<dbReference type="InterPro" id="IPR044880">
    <property type="entry name" value="NCX_ion-bd_dom_sf"/>
</dbReference>
<dbReference type="NCBIfam" id="TIGR00367">
    <property type="entry name" value="calcium/sodium antiporter"/>
    <property type="match status" value="1"/>
</dbReference>
<feature type="transmembrane region" description="Helical" evidence="5">
    <location>
        <begin position="298"/>
        <end position="316"/>
    </location>
</feature>
<organism evidence="7 8">
    <name type="scientific">Candidatus Paraprevotella stercoravium</name>
    <dbReference type="NCBI Taxonomy" id="2838725"/>
    <lineage>
        <taxon>Bacteria</taxon>
        <taxon>Pseudomonadati</taxon>
        <taxon>Bacteroidota</taxon>
        <taxon>Bacteroidia</taxon>
        <taxon>Bacteroidales</taxon>
        <taxon>Prevotellaceae</taxon>
        <taxon>Paraprevotella</taxon>
    </lineage>
</organism>
<dbReference type="Pfam" id="PF01699">
    <property type="entry name" value="Na_Ca_ex"/>
    <property type="match status" value="2"/>
</dbReference>
<reference evidence="7" key="2">
    <citation type="submission" date="2021-04" db="EMBL/GenBank/DDBJ databases">
        <authorList>
            <person name="Gilroy R."/>
        </authorList>
    </citation>
    <scope>NUCLEOTIDE SEQUENCE</scope>
    <source>
        <strain evidence="7">G3-2149</strain>
    </source>
</reference>
<dbReference type="InterPro" id="IPR004481">
    <property type="entry name" value="K/Na/Ca-exchanger"/>
</dbReference>
<gene>
    <name evidence="7" type="ORF">H9789_09115</name>
</gene>
<comment type="caution">
    <text evidence="7">The sequence shown here is derived from an EMBL/GenBank/DDBJ whole genome shotgun (WGS) entry which is preliminary data.</text>
</comment>
<keyword evidence="2 5" id="KW-0812">Transmembrane</keyword>
<dbReference type="GO" id="GO:0005262">
    <property type="term" value="F:calcium channel activity"/>
    <property type="evidence" value="ECO:0007669"/>
    <property type="project" value="TreeGrafter"/>
</dbReference>
<dbReference type="AlphaFoldDB" id="A0A9E2P1N3"/>
<feature type="transmembrane region" description="Helical" evidence="5">
    <location>
        <begin position="249"/>
        <end position="267"/>
    </location>
</feature>
<feature type="transmembrane region" description="Helical" evidence="5">
    <location>
        <begin position="39"/>
        <end position="60"/>
    </location>
</feature>
<feature type="transmembrane region" description="Helical" evidence="5">
    <location>
        <begin position="175"/>
        <end position="194"/>
    </location>
</feature>
<dbReference type="PANTHER" id="PTHR10846:SF8">
    <property type="entry name" value="INNER MEMBRANE PROTEIN YRBG"/>
    <property type="match status" value="1"/>
</dbReference>
<accession>A0A9E2P1N3</accession>
<feature type="transmembrane region" description="Helical" evidence="5">
    <location>
        <begin position="273"/>
        <end position="291"/>
    </location>
</feature>
<feature type="transmembrane region" description="Helical" evidence="5">
    <location>
        <begin position="72"/>
        <end position="93"/>
    </location>
</feature>
<dbReference type="Gene3D" id="1.20.1420.30">
    <property type="entry name" value="NCX, central ion-binding region"/>
    <property type="match status" value="1"/>
</dbReference>
<evidence type="ECO:0000256" key="5">
    <source>
        <dbReference type="SAM" id="Phobius"/>
    </source>
</evidence>
<sequence length="319" mass="34269">MSYLLLIIGIVLVLWGADKLTDGATALARRFHVPDLVIGLTVVAFGTSLPEFVTSFTAVLHQYEAISMGNIVGSNIFNTLLIVGASALTYPIWVSRSSLSKDIPFALLASLALFVLCQDTVFSGADSQTITMGDGLILLLFFAIFMYYTFSIARSSDMVSDEADTSVPTYGIWRIVLYIVFGLAGLIFGGNFFVESASDLARTWGVSEHIIGLTIVAGGTSLPELATSIVAARKGNSAIAIGNVIGSNIFNIFFVVGFCALVSPISAESITSFDLFLLIGSILLLWVFAFTSRKISRLEGGALMLLYVLYLLNSIMDLM</sequence>
<dbReference type="PANTHER" id="PTHR10846">
    <property type="entry name" value="SODIUM/POTASSIUM/CALCIUM EXCHANGER"/>
    <property type="match status" value="1"/>
</dbReference>
<dbReference type="Proteomes" id="UP000823865">
    <property type="component" value="Unassembled WGS sequence"/>
</dbReference>
<dbReference type="InterPro" id="IPR004837">
    <property type="entry name" value="NaCa_Exmemb"/>
</dbReference>
<protein>
    <submittedName>
        <fullName evidence="7">Calcium/sodium antiporter</fullName>
    </submittedName>
</protein>
<feature type="domain" description="Sodium/calcium exchanger membrane region" evidence="6">
    <location>
        <begin position="176"/>
        <end position="315"/>
    </location>
</feature>
<dbReference type="GO" id="GO:0006874">
    <property type="term" value="P:intracellular calcium ion homeostasis"/>
    <property type="evidence" value="ECO:0007669"/>
    <property type="project" value="TreeGrafter"/>
</dbReference>
<keyword evidence="4 5" id="KW-0472">Membrane</keyword>
<feature type="transmembrane region" description="Helical" evidence="5">
    <location>
        <begin position="136"/>
        <end position="155"/>
    </location>
</feature>
<reference evidence="7" key="1">
    <citation type="journal article" date="2021" name="PeerJ">
        <title>Extensive microbial diversity within the chicken gut microbiome revealed by metagenomics and culture.</title>
        <authorList>
            <person name="Gilroy R."/>
            <person name="Ravi A."/>
            <person name="Getino M."/>
            <person name="Pursley I."/>
            <person name="Horton D.L."/>
            <person name="Alikhan N.F."/>
            <person name="Baker D."/>
            <person name="Gharbi K."/>
            <person name="Hall N."/>
            <person name="Watson M."/>
            <person name="Adriaenssens E.M."/>
            <person name="Foster-Nyarko E."/>
            <person name="Jarju S."/>
            <person name="Secka A."/>
            <person name="Antonio M."/>
            <person name="Oren A."/>
            <person name="Chaudhuri R.R."/>
            <person name="La Ragione R."/>
            <person name="Hildebrand F."/>
            <person name="Pallen M.J."/>
        </authorList>
    </citation>
    <scope>NUCLEOTIDE SEQUENCE</scope>
    <source>
        <strain evidence="7">G3-2149</strain>
    </source>
</reference>
<evidence type="ECO:0000256" key="4">
    <source>
        <dbReference type="ARBA" id="ARBA00023136"/>
    </source>
</evidence>
<name>A0A9E2P1N3_9BACT</name>
<comment type="subcellular location">
    <subcellularLocation>
        <location evidence="1">Membrane</location>
        <topology evidence="1">Multi-pass membrane protein</topology>
    </subcellularLocation>
</comment>
<evidence type="ECO:0000313" key="7">
    <source>
        <dbReference type="EMBL" id="MBU3853953.1"/>
    </source>
</evidence>
<evidence type="ECO:0000256" key="3">
    <source>
        <dbReference type="ARBA" id="ARBA00022989"/>
    </source>
</evidence>